<organism evidence="1 2">
    <name type="scientific">Pan troglodytes</name>
    <name type="common">Chimpanzee</name>
    <dbReference type="NCBI Taxonomy" id="9598"/>
    <lineage>
        <taxon>Eukaryota</taxon>
        <taxon>Metazoa</taxon>
        <taxon>Chordata</taxon>
        <taxon>Craniata</taxon>
        <taxon>Vertebrata</taxon>
        <taxon>Euteleostomi</taxon>
        <taxon>Mammalia</taxon>
        <taxon>Eutheria</taxon>
        <taxon>Euarchontoglires</taxon>
        <taxon>Primates</taxon>
        <taxon>Haplorrhini</taxon>
        <taxon>Catarrhini</taxon>
        <taxon>Hominidae</taxon>
        <taxon>Pan</taxon>
    </lineage>
</organism>
<proteinExistence type="predicted"/>
<reference evidence="1 2" key="1">
    <citation type="submission" date="2017-12" db="EMBL/GenBank/DDBJ databases">
        <title>High-resolution comparative analysis of great ape genomes.</title>
        <authorList>
            <person name="Pollen A."/>
            <person name="Hastie A."/>
            <person name="Hormozdiari F."/>
            <person name="Dougherty M."/>
            <person name="Liu R."/>
            <person name="Chaisson M."/>
            <person name="Hoppe E."/>
            <person name="Hill C."/>
            <person name="Pang A."/>
            <person name="Hillier L."/>
            <person name="Baker C."/>
            <person name="Armstrong J."/>
            <person name="Shendure J."/>
            <person name="Paten B."/>
            <person name="Wilson R."/>
            <person name="Chao H."/>
            <person name="Schneider V."/>
            <person name="Ventura M."/>
            <person name="Kronenberg Z."/>
            <person name="Murali S."/>
            <person name="Gordon D."/>
            <person name="Cantsilieris S."/>
            <person name="Munson K."/>
            <person name="Nelson B."/>
            <person name="Raja A."/>
            <person name="Underwood J."/>
            <person name="Diekhans M."/>
            <person name="Fiddes I."/>
            <person name="Haussler D."/>
            <person name="Eichler E."/>
        </authorList>
    </citation>
    <scope>NUCLEOTIDE SEQUENCE [LARGE SCALE GENOMIC DNA]</scope>
    <source>
        <strain evidence="1">Yerkes chimp pedigree #C0471</strain>
    </source>
</reference>
<protein>
    <submittedName>
        <fullName evidence="1">PSMG4 isoform 3</fullName>
    </submittedName>
</protein>
<accession>A0A2J8MTZ8</accession>
<comment type="caution">
    <text evidence="1">The sequence shown here is derived from an EMBL/GenBank/DDBJ whole genome shotgun (WGS) entry which is preliminary data.</text>
</comment>
<dbReference type="AlphaFoldDB" id="A0A2J8MTZ8"/>
<dbReference type="EMBL" id="NBAG03000244">
    <property type="protein sequence ID" value="PNI62996.1"/>
    <property type="molecule type" value="Genomic_DNA"/>
</dbReference>
<gene>
    <name evidence="1" type="ORF">CK820_G0017314</name>
</gene>
<evidence type="ECO:0000313" key="1">
    <source>
        <dbReference type="EMBL" id="PNI62996.1"/>
    </source>
</evidence>
<name>A0A2J8MTZ8_PANTR</name>
<dbReference type="Proteomes" id="UP000236370">
    <property type="component" value="Unassembled WGS sequence"/>
</dbReference>
<evidence type="ECO:0000313" key="2">
    <source>
        <dbReference type="Proteomes" id="UP000236370"/>
    </source>
</evidence>
<sequence>MSPQLTSAFRNLPKTFVCHLNEMKTFPSTLLQEFP</sequence>